<gene>
    <name evidence="1" type="ordered locus">FMG_P0036</name>
</gene>
<reference evidence="1 2" key="1">
    <citation type="journal article" date="2008" name="DNA Res.">
        <title>Complete genome sequence of Finegoldia magna, an anaerobic opportunistic pathogen.</title>
        <authorList>
            <person name="Goto T."/>
            <person name="Yamashita A."/>
            <person name="Hirakawa H."/>
            <person name="Matsutani M."/>
            <person name="Todo K."/>
            <person name="Ohshima K."/>
            <person name="Toh H."/>
            <person name="Miyamoto K."/>
            <person name="Kuhara S."/>
            <person name="Hattori M."/>
            <person name="Shimizu T."/>
            <person name="Akimoto S."/>
        </authorList>
    </citation>
    <scope>NUCLEOTIDE SEQUENCE [LARGE SCALE GENOMIC DNA]</scope>
    <source>
        <strain evidence="2">ATCC 29328 / DSM 20472 / WAL 2508</strain>
        <plasmid evidence="1 2">pFMC</plasmid>
    </source>
</reference>
<dbReference type="Proteomes" id="UP000001319">
    <property type="component" value="Plasmid pFMC"/>
</dbReference>
<protein>
    <submittedName>
        <fullName evidence="1">Uncharacterized protein</fullName>
    </submittedName>
</protein>
<dbReference type="EMBL" id="AP008972">
    <property type="protein sequence ID" value="BAG09085.1"/>
    <property type="molecule type" value="Genomic_DNA"/>
</dbReference>
<dbReference type="RefSeq" id="WP_012289848.1">
    <property type="nucleotide sequence ID" value="NC_010371.1"/>
</dbReference>
<evidence type="ECO:0000313" key="1">
    <source>
        <dbReference type="EMBL" id="BAG09085.1"/>
    </source>
</evidence>
<keyword evidence="2" id="KW-1185">Reference proteome</keyword>
<organism evidence="1 2">
    <name type="scientific">Finegoldia magna (strain ATCC 29328 / DSM 20472 / WAL 2508)</name>
    <name type="common">Peptostreptococcus magnus</name>
    <dbReference type="NCBI Taxonomy" id="334413"/>
    <lineage>
        <taxon>Bacteria</taxon>
        <taxon>Bacillati</taxon>
        <taxon>Bacillota</taxon>
        <taxon>Tissierellia</taxon>
        <taxon>Tissierellales</taxon>
        <taxon>Peptoniphilaceae</taxon>
        <taxon>Finegoldia</taxon>
    </lineage>
</organism>
<dbReference type="KEGG" id="fma:FMG_P0036"/>
<name>B0S494_FINM2</name>
<sequence>MANLSEACGKVTIKKEGNKMSLQLLKKIFKEIGTYYYGNLLISDELEFDVALNFVTFGRWSFTYTLEDYFEGFDLNNFSKQELENISGLIFDFDYTDYEPGCELFEEGNIVIKAVFKNDKLKTEIIKEKSYPIDISAKNLEDYFICDDAFDTFTEYGVNNFKKVLKDEIDLYEDKKLVEMSKKLLEMSTKEIIEFFNHNEMVACDNCEDVSWVVENVLDSVTVES</sequence>
<geneLocation type="plasmid" evidence="1 2">
    <name>pFMC</name>
</geneLocation>
<evidence type="ECO:0000313" key="2">
    <source>
        <dbReference type="Proteomes" id="UP000001319"/>
    </source>
</evidence>
<keyword evidence="1" id="KW-0614">Plasmid</keyword>
<accession>B0S494</accession>
<dbReference type="HOGENOM" id="CLU_1228415_0_0_9"/>
<proteinExistence type="predicted"/>
<dbReference type="AlphaFoldDB" id="B0S494"/>